<evidence type="ECO:0000256" key="1">
    <source>
        <dbReference type="ARBA" id="ARBA00022729"/>
    </source>
</evidence>
<dbReference type="PROSITE" id="PS50011">
    <property type="entry name" value="PROTEIN_KINASE_DOM"/>
    <property type="match status" value="1"/>
</dbReference>
<dbReference type="SUPFAM" id="SSF56112">
    <property type="entry name" value="Protein kinase-like (PK-like)"/>
    <property type="match status" value="1"/>
</dbReference>
<sequence>MSIVDPLTQAYRCTQNTPLGCKKPRETIKEIPGAKFCLECGFPTPLPAQSEIRGRLGTYRISNLLRSQGLGRLYKAIQISNGQPVVVKEFLLPNRCFNSAEAAQRRSVVRQMPFNTSKSREFRVITPVEAIADPSCDRIHLIFPNSTASTSTLKQTLQKSGAFPSDKTRQVLLQVLQTLHFIHNQSTAGAKPFGAAHGNLSLNSLLISDDAYVYTCDLADWEQLFTTASPQASSPAQDLIDLGLIGFSLWTGQAIESGALPNLRETQHWPQDDPPLKDFLHRLLALDAPFENAAEARQMLLKLPQPDSARIVQANREPEKKRKKRSRKYWLLSLLALPILGGLLWLILPRSSSHAESNQFKRLLPSFADVNGIQPGQYPYTGEALGTWSTVLGKKPVSDRNIRTLLTQPKSDVEATFEYRGYRPERSPLNEVLTANGKAEFAIASLSTQLPDGLLQEPIAYDGLLVYVPAYKSKNLPHLLNGQISLEQLQQIFTGQITNWQQLDSGLPDLPIKPYRPKEPEALRLFQQKVLENDPQLIAQFRKVEQRSTFDTLRSIATGEQQSEAGSISFGLLTQTWDQCKVYPLALSQNNKTPVQPLLRQTTSGIVKSISPTDNLCLEKKPLPNLSVFQSGQYPLNMPLIVAYPLDNNLPGHNSGPLFAKFLKTQDGQYLLQQAGLVPLQSTPKTHQLSQPIVNR</sequence>
<keyword evidence="5" id="KW-1185">Reference proteome</keyword>
<accession>A0A2W1JGX2</accession>
<protein>
    <recommendedName>
        <fullName evidence="3">Protein kinase domain-containing protein</fullName>
    </recommendedName>
</protein>
<evidence type="ECO:0000313" key="4">
    <source>
        <dbReference type="EMBL" id="PZD70865.1"/>
    </source>
</evidence>
<dbReference type="Proteomes" id="UP000248857">
    <property type="component" value="Unassembled WGS sequence"/>
</dbReference>
<dbReference type="EMBL" id="PQWO01000026">
    <property type="protein sequence ID" value="PZD70865.1"/>
    <property type="molecule type" value="Genomic_DNA"/>
</dbReference>
<gene>
    <name evidence="4" type="ORF">C1752_08859</name>
</gene>
<dbReference type="AlphaFoldDB" id="A0A2W1JGX2"/>
<evidence type="ECO:0000259" key="3">
    <source>
        <dbReference type="PROSITE" id="PS50011"/>
    </source>
</evidence>
<dbReference type="PANTHER" id="PTHR30570:SF1">
    <property type="entry name" value="PHOSPHATE-BINDING PROTEIN PSTS"/>
    <property type="match status" value="1"/>
</dbReference>
<dbReference type="RefSeq" id="WP_110988607.1">
    <property type="nucleotide sequence ID" value="NZ_CAWNWM010000026.1"/>
</dbReference>
<keyword evidence="2" id="KW-1133">Transmembrane helix</keyword>
<name>A0A2W1JGX2_9CYAN</name>
<feature type="domain" description="Protein kinase" evidence="3">
    <location>
        <begin position="59"/>
        <end position="392"/>
    </location>
</feature>
<dbReference type="InterPro" id="IPR050811">
    <property type="entry name" value="Phosphate_ABC_transporter"/>
</dbReference>
<dbReference type="Gene3D" id="3.40.190.10">
    <property type="entry name" value="Periplasmic binding protein-like II"/>
    <property type="match status" value="2"/>
</dbReference>
<dbReference type="SMART" id="SM00220">
    <property type="entry name" value="S_TKc"/>
    <property type="match status" value="1"/>
</dbReference>
<dbReference type="Gene3D" id="1.10.510.10">
    <property type="entry name" value="Transferase(Phosphotransferase) domain 1"/>
    <property type="match status" value="1"/>
</dbReference>
<dbReference type="Pfam" id="PF12849">
    <property type="entry name" value="PBP_like_2"/>
    <property type="match status" value="1"/>
</dbReference>
<dbReference type="GO" id="GO:0005524">
    <property type="term" value="F:ATP binding"/>
    <property type="evidence" value="ECO:0007669"/>
    <property type="project" value="InterPro"/>
</dbReference>
<keyword evidence="2" id="KW-0812">Transmembrane</keyword>
<dbReference type="InterPro" id="IPR000719">
    <property type="entry name" value="Prot_kinase_dom"/>
</dbReference>
<keyword evidence="1" id="KW-0732">Signal</keyword>
<dbReference type="GO" id="GO:0004672">
    <property type="term" value="F:protein kinase activity"/>
    <property type="evidence" value="ECO:0007669"/>
    <property type="project" value="InterPro"/>
</dbReference>
<evidence type="ECO:0000256" key="2">
    <source>
        <dbReference type="SAM" id="Phobius"/>
    </source>
</evidence>
<dbReference type="InterPro" id="IPR024370">
    <property type="entry name" value="PBP_domain"/>
</dbReference>
<dbReference type="InterPro" id="IPR011009">
    <property type="entry name" value="Kinase-like_dom_sf"/>
</dbReference>
<organism evidence="4 5">
    <name type="scientific">Acaryochloris thomasi RCC1774</name>
    <dbReference type="NCBI Taxonomy" id="1764569"/>
    <lineage>
        <taxon>Bacteria</taxon>
        <taxon>Bacillati</taxon>
        <taxon>Cyanobacteriota</taxon>
        <taxon>Cyanophyceae</taxon>
        <taxon>Acaryochloridales</taxon>
        <taxon>Acaryochloridaceae</taxon>
        <taxon>Acaryochloris</taxon>
        <taxon>Acaryochloris thomasi</taxon>
    </lineage>
</organism>
<feature type="transmembrane region" description="Helical" evidence="2">
    <location>
        <begin position="329"/>
        <end position="348"/>
    </location>
</feature>
<dbReference type="PANTHER" id="PTHR30570">
    <property type="entry name" value="PERIPLASMIC PHOSPHATE BINDING COMPONENT OF PHOSPHATE ABC TRANSPORTER"/>
    <property type="match status" value="1"/>
</dbReference>
<dbReference type="OrthoDB" id="507876at2"/>
<keyword evidence="2" id="KW-0472">Membrane</keyword>
<reference evidence="4 5" key="1">
    <citation type="journal article" date="2018" name="Sci. Rep.">
        <title>A novel species of the marine cyanobacterium Acaryochloris with a unique pigment content and lifestyle.</title>
        <authorList>
            <person name="Partensky F."/>
            <person name="Six C."/>
            <person name="Ratin M."/>
            <person name="Garczarek L."/>
            <person name="Vaulot D."/>
            <person name="Probert I."/>
            <person name="Calteau A."/>
            <person name="Gourvil P."/>
            <person name="Marie D."/>
            <person name="Grebert T."/>
            <person name="Bouchier C."/>
            <person name="Le Panse S."/>
            <person name="Gachenot M."/>
            <person name="Rodriguez F."/>
            <person name="Garrido J.L."/>
        </authorList>
    </citation>
    <scope>NUCLEOTIDE SEQUENCE [LARGE SCALE GENOMIC DNA]</scope>
    <source>
        <strain evidence="4 5">RCC1774</strain>
    </source>
</reference>
<comment type="caution">
    <text evidence="4">The sequence shown here is derived from an EMBL/GenBank/DDBJ whole genome shotgun (WGS) entry which is preliminary data.</text>
</comment>
<proteinExistence type="predicted"/>
<evidence type="ECO:0000313" key="5">
    <source>
        <dbReference type="Proteomes" id="UP000248857"/>
    </source>
</evidence>
<dbReference type="SUPFAM" id="SSF53850">
    <property type="entry name" value="Periplasmic binding protein-like II"/>
    <property type="match status" value="1"/>
</dbReference>